<dbReference type="Gene3D" id="3.30.9.10">
    <property type="entry name" value="D-Amino Acid Oxidase, subunit A, domain 2"/>
    <property type="match status" value="1"/>
</dbReference>
<gene>
    <name evidence="3" type="ORF">Q9313_18545</name>
</gene>
<dbReference type="GO" id="GO:0005737">
    <property type="term" value="C:cytoplasm"/>
    <property type="evidence" value="ECO:0007669"/>
    <property type="project" value="TreeGrafter"/>
</dbReference>
<keyword evidence="3" id="KW-0614">Plasmid</keyword>
<dbReference type="GO" id="GO:0016491">
    <property type="term" value="F:oxidoreductase activity"/>
    <property type="evidence" value="ECO:0007669"/>
    <property type="project" value="UniProtKB-KW"/>
</dbReference>
<dbReference type="EMBL" id="CP132303">
    <property type="protein sequence ID" value="WLS00080.1"/>
    <property type="molecule type" value="Genomic_DNA"/>
</dbReference>
<feature type="domain" description="FAD dependent oxidoreductase" evidence="2">
    <location>
        <begin position="37"/>
        <end position="391"/>
    </location>
</feature>
<keyword evidence="1" id="KW-0560">Oxidoreductase</keyword>
<geneLocation type="plasmid" evidence="3 4">
    <name>unnamed1</name>
</geneLocation>
<dbReference type="PANTHER" id="PTHR13847:SF281">
    <property type="entry name" value="FAD DEPENDENT OXIDOREDUCTASE DOMAIN-CONTAINING PROTEIN"/>
    <property type="match status" value="1"/>
</dbReference>
<evidence type="ECO:0000259" key="2">
    <source>
        <dbReference type="Pfam" id="PF01266"/>
    </source>
</evidence>
<dbReference type="AlphaFoldDB" id="A0AA50H6H3"/>
<name>A0AA50H6H3_9HYPH</name>
<keyword evidence="4" id="KW-1185">Reference proteome</keyword>
<dbReference type="InterPro" id="IPR036188">
    <property type="entry name" value="FAD/NAD-bd_sf"/>
</dbReference>
<evidence type="ECO:0000313" key="3">
    <source>
        <dbReference type="EMBL" id="WLS00080.1"/>
    </source>
</evidence>
<evidence type="ECO:0000256" key="1">
    <source>
        <dbReference type="ARBA" id="ARBA00023002"/>
    </source>
</evidence>
<dbReference type="PANTHER" id="PTHR13847">
    <property type="entry name" value="SARCOSINE DEHYDROGENASE-RELATED"/>
    <property type="match status" value="1"/>
</dbReference>
<organism evidence="3 4">
    <name type="scientific">Shinella sumterensis</name>
    <dbReference type="NCBI Taxonomy" id="1967501"/>
    <lineage>
        <taxon>Bacteria</taxon>
        <taxon>Pseudomonadati</taxon>
        <taxon>Pseudomonadota</taxon>
        <taxon>Alphaproteobacteria</taxon>
        <taxon>Hyphomicrobiales</taxon>
        <taxon>Rhizobiaceae</taxon>
        <taxon>Shinella</taxon>
    </lineage>
</organism>
<sequence>MSMASPIDPTMQGVVWTKTLQETVRDYPRLSGGETADLVVIGAGYSGLNTAIHAAKNGLRVVVLEAGRVGNGAAGRNGGYNVPQFPGGITPSVVEASVGRRKGLALADLVLHGADAVFRQIEAFQIKCSAVQNGWMQPAHSDASMQRVRKVHDEWKALGAKVTWHSPADVADLLGAQGYLGGWSNAEGGTVNPYSLSVGLARAAEQSGVRIFENSAVDGFEETAQGVVVRCGASRVSARSAVFATNAYTGDFLPAVQKSVIPVYLYHVATKPLSEALRQKILKTQLCFTDLRKSGGFGRLDSEGRLISGGAVFDFGNKVAYGENHARGRMKMLFPQLTDDDIPLESYWEGYCAVTDSYLPHILRLGRDVFSVGGFSTRGVNLAQNLGRLMGEFIAGKRELDDVPVNVYDQRNDVALWSVKTRAARYVFPYYRLKDRLGMT</sequence>
<accession>A0AA50H6H3</accession>
<evidence type="ECO:0000313" key="4">
    <source>
        <dbReference type="Proteomes" id="UP001234585"/>
    </source>
</evidence>
<dbReference type="Gene3D" id="3.50.50.60">
    <property type="entry name" value="FAD/NAD(P)-binding domain"/>
    <property type="match status" value="1"/>
</dbReference>
<dbReference type="Proteomes" id="UP001234585">
    <property type="component" value="Plasmid unnamed1"/>
</dbReference>
<dbReference type="InterPro" id="IPR006076">
    <property type="entry name" value="FAD-dep_OxRdtase"/>
</dbReference>
<dbReference type="SUPFAM" id="SSF51905">
    <property type="entry name" value="FAD/NAD(P)-binding domain"/>
    <property type="match status" value="1"/>
</dbReference>
<proteinExistence type="predicted"/>
<protein>
    <submittedName>
        <fullName evidence="3">FAD-dependent oxidoreductase</fullName>
    </submittedName>
</protein>
<reference evidence="3 4" key="1">
    <citation type="submission" date="2023-08" db="EMBL/GenBank/DDBJ databases">
        <title>Pathogen: clinical or host-associated sample.</title>
        <authorList>
            <person name="Hergert J."/>
            <person name="Casey R."/>
            <person name="Wagner J."/>
            <person name="Young E.L."/>
            <person name="Oakeson K.F."/>
        </authorList>
    </citation>
    <scope>NUCLEOTIDE SEQUENCE [LARGE SCALE GENOMIC DNA]</scope>
    <source>
        <strain evidence="3 4">1760953</strain>
        <plasmid evidence="3 4">unnamed1</plasmid>
    </source>
</reference>
<dbReference type="Pfam" id="PF01266">
    <property type="entry name" value="DAO"/>
    <property type="match status" value="1"/>
</dbReference>